<accession>A0A848QLP8</accession>
<evidence type="ECO:0000313" key="2">
    <source>
        <dbReference type="EMBL" id="NMW31650.1"/>
    </source>
</evidence>
<keyword evidence="1" id="KW-1133">Transmembrane helix</keyword>
<proteinExistence type="predicted"/>
<keyword evidence="1" id="KW-0472">Membrane</keyword>
<dbReference type="EMBL" id="JABCRE010000002">
    <property type="protein sequence ID" value="NMW31650.1"/>
    <property type="molecule type" value="Genomic_DNA"/>
</dbReference>
<evidence type="ECO:0000256" key="1">
    <source>
        <dbReference type="SAM" id="Phobius"/>
    </source>
</evidence>
<sequence>MISVFGILFGVVMIAVLAIGVAFLLDVTLRSVGWKKRSLIAGFVATAVPMMVPIGTILSTASGDGNLVILLLPLIVGIGLMTVLVGFPAAYFFTRRREQNRDAASEPKIFD</sequence>
<keyword evidence="3" id="KW-1185">Reference proteome</keyword>
<dbReference type="RefSeq" id="WP_170011302.1">
    <property type="nucleotide sequence ID" value="NZ_JABCRE010000002.1"/>
</dbReference>
<feature type="transmembrane region" description="Helical" evidence="1">
    <location>
        <begin position="6"/>
        <end position="27"/>
    </location>
</feature>
<evidence type="ECO:0000313" key="3">
    <source>
        <dbReference type="Proteomes" id="UP000561181"/>
    </source>
</evidence>
<reference evidence="2 3" key="1">
    <citation type="submission" date="2020-04" db="EMBL/GenBank/DDBJ databases">
        <authorList>
            <person name="Liu A."/>
        </authorList>
    </citation>
    <scope>NUCLEOTIDE SEQUENCE [LARGE SCALE GENOMIC DNA]</scope>
    <source>
        <strain evidence="2 3">RZ02</strain>
    </source>
</reference>
<protein>
    <submittedName>
        <fullName evidence="2">Uncharacterized protein</fullName>
    </submittedName>
</protein>
<organism evidence="2 3">
    <name type="scientific">Pontixanthobacter rizhaonensis</name>
    <dbReference type="NCBI Taxonomy" id="2730337"/>
    <lineage>
        <taxon>Bacteria</taxon>
        <taxon>Pseudomonadati</taxon>
        <taxon>Pseudomonadota</taxon>
        <taxon>Alphaproteobacteria</taxon>
        <taxon>Sphingomonadales</taxon>
        <taxon>Erythrobacteraceae</taxon>
        <taxon>Pontixanthobacter</taxon>
    </lineage>
</organism>
<name>A0A848QLP8_9SPHN</name>
<feature type="transmembrane region" description="Helical" evidence="1">
    <location>
        <begin position="39"/>
        <end position="61"/>
    </location>
</feature>
<comment type="caution">
    <text evidence="2">The sequence shown here is derived from an EMBL/GenBank/DDBJ whole genome shotgun (WGS) entry which is preliminary data.</text>
</comment>
<keyword evidence="1" id="KW-0812">Transmembrane</keyword>
<feature type="transmembrane region" description="Helical" evidence="1">
    <location>
        <begin position="67"/>
        <end position="93"/>
    </location>
</feature>
<dbReference type="Proteomes" id="UP000561181">
    <property type="component" value="Unassembled WGS sequence"/>
</dbReference>
<dbReference type="AlphaFoldDB" id="A0A848QLP8"/>
<gene>
    <name evidence="2" type="ORF">HKD42_06215</name>
</gene>